<evidence type="ECO:0000256" key="8">
    <source>
        <dbReference type="ARBA" id="ARBA00023136"/>
    </source>
</evidence>
<evidence type="ECO:0000313" key="15">
    <source>
        <dbReference type="Proteomes" id="UP001607302"/>
    </source>
</evidence>
<dbReference type="FunFam" id="3.40.50.720:FF:000131">
    <property type="entry name" value="Short-chain dehydrogenase/reductase 3"/>
    <property type="match status" value="1"/>
</dbReference>
<dbReference type="Pfam" id="PF00106">
    <property type="entry name" value="adh_short"/>
    <property type="match status" value="1"/>
</dbReference>
<proteinExistence type="inferred from homology"/>
<comment type="similarity">
    <text evidence="2 12">Belongs to the short-chain dehydrogenases/reductases (SDR) family.</text>
</comment>
<dbReference type="PANTHER" id="PTHR24322:SF748">
    <property type="entry name" value="FI23927P1-RELATED"/>
    <property type="match status" value="1"/>
</dbReference>
<dbReference type="GO" id="GO:0016020">
    <property type="term" value="C:membrane"/>
    <property type="evidence" value="ECO:0007669"/>
    <property type="project" value="UniProtKB-SubCell"/>
</dbReference>
<keyword evidence="3 13" id="KW-0812">Transmembrane</keyword>
<accession>A0ABD2A1G0</accession>
<evidence type="ECO:0000256" key="4">
    <source>
        <dbReference type="ARBA" id="ARBA00022857"/>
    </source>
</evidence>
<evidence type="ECO:0000256" key="6">
    <source>
        <dbReference type="ARBA" id="ARBA00023002"/>
    </source>
</evidence>
<dbReference type="PROSITE" id="PS00061">
    <property type="entry name" value="ADH_SHORT"/>
    <property type="match status" value="1"/>
</dbReference>
<keyword evidence="6" id="KW-0560">Oxidoreductase</keyword>
<dbReference type="PANTHER" id="PTHR24322">
    <property type="entry name" value="PKSB"/>
    <property type="match status" value="1"/>
</dbReference>
<dbReference type="Proteomes" id="UP001607302">
    <property type="component" value="Unassembled WGS sequence"/>
</dbReference>
<dbReference type="GO" id="GO:0052650">
    <property type="term" value="F:all-trans-retinol dehydrogenase (NADP+) activity"/>
    <property type="evidence" value="ECO:0007669"/>
    <property type="project" value="UniProtKB-ARBA"/>
</dbReference>
<evidence type="ECO:0000256" key="9">
    <source>
        <dbReference type="ARBA" id="ARBA00059620"/>
    </source>
</evidence>
<dbReference type="SUPFAM" id="SSF51735">
    <property type="entry name" value="NAD(P)-binding Rossmann-fold domains"/>
    <property type="match status" value="1"/>
</dbReference>
<sequence length="312" mass="35156">MWDIRPVFEFIIFGLIKIMRSIGKLFIPMKYQMKDISGEIALVTGAAGGLGRELALSLVKHGAIVVIWDINRKGIDETMQLIRAAGGICYGYVCDVCNCQEVYKKAEQVREEVGQITILINNAGVINIGKFWEIPDYFFTRSMQVNTMSQFWTVKAFLPMMIKNNKGHIVSIASIAAHAGCPNMVDYCASKHAVAGFFEALRLELTYAGYNINTTVISPYIIHNTGMSLDKFSRVMPSLSPSEVAEKTIISLRCNKHFVLIPASLKILIILKWIMPWGFFVMLTRCFVNYNILYTPKQIEESSRKQENSNGI</sequence>
<protein>
    <recommendedName>
        <fullName evidence="10">Short-chain dehydrogenase/reductase 3</fullName>
    </recommendedName>
    <alternativeName>
        <fullName evidence="11">Retinal short-chain dehydrogenase/reductase 1</fullName>
    </alternativeName>
</protein>
<keyword evidence="15" id="KW-1185">Reference proteome</keyword>
<evidence type="ECO:0000256" key="3">
    <source>
        <dbReference type="ARBA" id="ARBA00022692"/>
    </source>
</evidence>
<dbReference type="PRINTS" id="PR00081">
    <property type="entry name" value="GDHRDH"/>
</dbReference>
<evidence type="ECO:0000256" key="12">
    <source>
        <dbReference type="RuleBase" id="RU000363"/>
    </source>
</evidence>
<keyword evidence="7" id="KW-0443">Lipid metabolism</keyword>
<reference evidence="14 15" key="1">
    <citation type="journal article" date="2024" name="Ann. Entomol. Soc. Am.">
        <title>Genomic analyses of the southern and eastern yellowjacket wasps (Hymenoptera: Vespidae) reveal evolutionary signatures of social life.</title>
        <authorList>
            <person name="Catto M.A."/>
            <person name="Caine P.B."/>
            <person name="Orr S.E."/>
            <person name="Hunt B.G."/>
            <person name="Goodisman M.A.D."/>
        </authorList>
    </citation>
    <scope>NUCLEOTIDE SEQUENCE [LARGE SCALE GENOMIC DNA]</scope>
    <source>
        <strain evidence="14">233</strain>
        <tissue evidence="14">Head and thorax</tissue>
    </source>
</reference>
<keyword evidence="8 13" id="KW-0472">Membrane</keyword>
<feature type="transmembrane region" description="Helical" evidence="13">
    <location>
        <begin position="257"/>
        <end position="275"/>
    </location>
</feature>
<keyword evidence="5 13" id="KW-1133">Transmembrane helix</keyword>
<evidence type="ECO:0000256" key="11">
    <source>
        <dbReference type="ARBA" id="ARBA00082544"/>
    </source>
</evidence>
<evidence type="ECO:0000256" key="7">
    <source>
        <dbReference type="ARBA" id="ARBA00023098"/>
    </source>
</evidence>
<dbReference type="PRINTS" id="PR00080">
    <property type="entry name" value="SDRFAMILY"/>
</dbReference>
<keyword evidence="4" id="KW-0521">NADP</keyword>
<evidence type="ECO:0000313" key="14">
    <source>
        <dbReference type="EMBL" id="KAL2714443.1"/>
    </source>
</evidence>
<evidence type="ECO:0000256" key="10">
    <source>
        <dbReference type="ARBA" id="ARBA00068717"/>
    </source>
</evidence>
<organism evidence="14 15">
    <name type="scientific">Vespula squamosa</name>
    <name type="common">Southern yellow jacket</name>
    <name type="synonym">Wasp</name>
    <dbReference type="NCBI Taxonomy" id="30214"/>
    <lineage>
        <taxon>Eukaryota</taxon>
        <taxon>Metazoa</taxon>
        <taxon>Ecdysozoa</taxon>
        <taxon>Arthropoda</taxon>
        <taxon>Hexapoda</taxon>
        <taxon>Insecta</taxon>
        <taxon>Pterygota</taxon>
        <taxon>Neoptera</taxon>
        <taxon>Endopterygota</taxon>
        <taxon>Hymenoptera</taxon>
        <taxon>Apocrita</taxon>
        <taxon>Aculeata</taxon>
        <taxon>Vespoidea</taxon>
        <taxon>Vespidae</taxon>
        <taxon>Vespinae</taxon>
        <taxon>Vespula</taxon>
    </lineage>
</organism>
<evidence type="ECO:0000256" key="5">
    <source>
        <dbReference type="ARBA" id="ARBA00022989"/>
    </source>
</evidence>
<comment type="function">
    <text evidence="9">Catalyzes the reduction of all-trans-retinal to all-trans-retinol in the presence of NADPH.</text>
</comment>
<evidence type="ECO:0000256" key="2">
    <source>
        <dbReference type="ARBA" id="ARBA00006484"/>
    </source>
</evidence>
<dbReference type="InterPro" id="IPR002347">
    <property type="entry name" value="SDR_fam"/>
</dbReference>
<dbReference type="AlphaFoldDB" id="A0ABD2A1G0"/>
<evidence type="ECO:0000256" key="1">
    <source>
        <dbReference type="ARBA" id="ARBA00004141"/>
    </source>
</evidence>
<comment type="subcellular location">
    <subcellularLocation>
        <location evidence="1">Membrane</location>
        <topology evidence="1">Multi-pass membrane protein</topology>
    </subcellularLocation>
</comment>
<evidence type="ECO:0000256" key="13">
    <source>
        <dbReference type="SAM" id="Phobius"/>
    </source>
</evidence>
<gene>
    <name evidence="14" type="ORF">V1478_015628</name>
</gene>
<name>A0ABD2A1G0_VESSQ</name>
<comment type="caution">
    <text evidence="14">The sequence shown here is derived from an EMBL/GenBank/DDBJ whole genome shotgun (WGS) entry which is preliminary data.</text>
</comment>
<dbReference type="InterPro" id="IPR020904">
    <property type="entry name" value="Sc_DH/Rdtase_CS"/>
</dbReference>
<dbReference type="Gene3D" id="3.40.50.720">
    <property type="entry name" value="NAD(P)-binding Rossmann-like Domain"/>
    <property type="match status" value="1"/>
</dbReference>
<dbReference type="CDD" id="cd05339">
    <property type="entry name" value="17beta-HSDXI-like_SDR_c"/>
    <property type="match status" value="1"/>
</dbReference>
<dbReference type="InterPro" id="IPR036291">
    <property type="entry name" value="NAD(P)-bd_dom_sf"/>
</dbReference>
<dbReference type="EMBL" id="JAUDFV010000156">
    <property type="protein sequence ID" value="KAL2714443.1"/>
    <property type="molecule type" value="Genomic_DNA"/>
</dbReference>